<dbReference type="KEGG" id="cre:CHLRE_06g299926v5"/>
<dbReference type="AlphaFoldDB" id="A0A2K3DQV5"/>
<dbReference type="RefSeq" id="XP_042924282.1">
    <property type="nucleotide sequence ID" value="XM_043063576.1"/>
</dbReference>
<dbReference type="Proteomes" id="UP000006906">
    <property type="component" value="Chromosome 6"/>
</dbReference>
<name>A0A2K3DQV5_CHLRE</name>
<dbReference type="Gramene" id="PNW82925">
    <property type="protein sequence ID" value="PNW82925"/>
    <property type="gene ID" value="CHLRE_06g299926v5"/>
</dbReference>
<evidence type="ECO:0000256" key="1">
    <source>
        <dbReference type="SAM" id="MobiDB-lite"/>
    </source>
</evidence>
<evidence type="ECO:0000313" key="2">
    <source>
        <dbReference type="EMBL" id="PNW82925.1"/>
    </source>
</evidence>
<keyword evidence="3" id="KW-1185">Reference proteome</keyword>
<reference evidence="2 3" key="1">
    <citation type="journal article" date="2007" name="Science">
        <title>The Chlamydomonas genome reveals the evolution of key animal and plant functions.</title>
        <authorList>
            <person name="Merchant S.S."/>
            <person name="Prochnik S.E."/>
            <person name="Vallon O."/>
            <person name="Harris E.H."/>
            <person name="Karpowicz S.J."/>
            <person name="Witman G.B."/>
            <person name="Terry A."/>
            <person name="Salamov A."/>
            <person name="Fritz-Laylin L.K."/>
            <person name="Marechal-Drouard L."/>
            <person name="Marshall W.F."/>
            <person name="Qu L.H."/>
            <person name="Nelson D.R."/>
            <person name="Sanderfoot A.A."/>
            <person name="Spalding M.H."/>
            <person name="Kapitonov V.V."/>
            <person name="Ren Q."/>
            <person name="Ferris P."/>
            <person name="Lindquist E."/>
            <person name="Shapiro H."/>
            <person name="Lucas S.M."/>
            <person name="Grimwood J."/>
            <person name="Schmutz J."/>
            <person name="Cardol P."/>
            <person name="Cerutti H."/>
            <person name="Chanfreau G."/>
            <person name="Chen C.L."/>
            <person name="Cognat V."/>
            <person name="Croft M.T."/>
            <person name="Dent R."/>
            <person name="Dutcher S."/>
            <person name="Fernandez E."/>
            <person name="Fukuzawa H."/>
            <person name="Gonzalez-Ballester D."/>
            <person name="Gonzalez-Halphen D."/>
            <person name="Hallmann A."/>
            <person name="Hanikenne M."/>
            <person name="Hippler M."/>
            <person name="Inwood W."/>
            <person name="Jabbari K."/>
            <person name="Kalanon M."/>
            <person name="Kuras R."/>
            <person name="Lefebvre P.A."/>
            <person name="Lemaire S.D."/>
            <person name="Lobanov A.V."/>
            <person name="Lohr M."/>
            <person name="Manuell A."/>
            <person name="Meier I."/>
            <person name="Mets L."/>
            <person name="Mittag M."/>
            <person name="Mittelmeier T."/>
            <person name="Moroney J.V."/>
            <person name="Moseley J."/>
            <person name="Napoli C."/>
            <person name="Nedelcu A.M."/>
            <person name="Niyogi K."/>
            <person name="Novoselov S.V."/>
            <person name="Paulsen I.T."/>
            <person name="Pazour G."/>
            <person name="Purton S."/>
            <person name="Ral J.P."/>
            <person name="Riano-Pachon D.M."/>
            <person name="Riekhof W."/>
            <person name="Rymarquis L."/>
            <person name="Schroda M."/>
            <person name="Stern D."/>
            <person name="Umen J."/>
            <person name="Willows R."/>
            <person name="Wilson N."/>
            <person name="Zimmer S.L."/>
            <person name="Allmer J."/>
            <person name="Balk J."/>
            <person name="Bisova K."/>
            <person name="Chen C.J."/>
            <person name="Elias M."/>
            <person name="Gendler K."/>
            <person name="Hauser C."/>
            <person name="Lamb M.R."/>
            <person name="Ledford H."/>
            <person name="Long J.C."/>
            <person name="Minagawa J."/>
            <person name="Page M.D."/>
            <person name="Pan J."/>
            <person name="Pootakham W."/>
            <person name="Roje S."/>
            <person name="Rose A."/>
            <person name="Stahlberg E."/>
            <person name="Terauchi A.M."/>
            <person name="Yang P."/>
            <person name="Ball S."/>
            <person name="Bowler C."/>
            <person name="Dieckmann C.L."/>
            <person name="Gladyshev V.N."/>
            <person name="Green P."/>
            <person name="Jorgensen R."/>
            <person name="Mayfield S."/>
            <person name="Mueller-Roeber B."/>
            <person name="Rajamani S."/>
            <person name="Sayre R.T."/>
            <person name="Brokstein P."/>
            <person name="Dubchak I."/>
            <person name="Goodstein D."/>
            <person name="Hornick L."/>
            <person name="Huang Y.W."/>
            <person name="Jhaveri J."/>
            <person name="Luo Y."/>
            <person name="Martinez D."/>
            <person name="Ngau W.C."/>
            <person name="Otillar B."/>
            <person name="Poliakov A."/>
            <person name="Porter A."/>
            <person name="Szajkowski L."/>
            <person name="Werner G."/>
            <person name="Zhou K."/>
            <person name="Grigoriev I.V."/>
            <person name="Rokhsar D.S."/>
            <person name="Grossman A.R."/>
        </authorList>
    </citation>
    <scope>NUCLEOTIDE SEQUENCE [LARGE SCALE GENOMIC DNA]</scope>
    <source>
        <strain evidence="3">CC-503</strain>
    </source>
</reference>
<gene>
    <name evidence="2" type="ORF">CHLRE_06g299926v5</name>
</gene>
<organism evidence="2 3">
    <name type="scientific">Chlamydomonas reinhardtii</name>
    <name type="common">Chlamydomonas smithii</name>
    <dbReference type="NCBI Taxonomy" id="3055"/>
    <lineage>
        <taxon>Eukaryota</taxon>
        <taxon>Viridiplantae</taxon>
        <taxon>Chlorophyta</taxon>
        <taxon>core chlorophytes</taxon>
        <taxon>Chlorophyceae</taxon>
        <taxon>CS clade</taxon>
        <taxon>Chlamydomonadales</taxon>
        <taxon>Chlamydomonadaceae</taxon>
        <taxon>Chlamydomonas</taxon>
    </lineage>
</organism>
<protein>
    <submittedName>
        <fullName evidence="2">Uncharacterized protein</fullName>
    </submittedName>
</protein>
<dbReference type="GeneID" id="66053849"/>
<accession>A0A2K3DQV5</accession>
<dbReference type="InParanoid" id="A0A2K3DQV5"/>
<feature type="region of interest" description="Disordered" evidence="1">
    <location>
        <begin position="1"/>
        <end position="20"/>
    </location>
</feature>
<evidence type="ECO:0000313" key="3">
    <source>
        <dbReference type="Proteomes" id="UP000006906"/>
    </source>
</evidence>
<dbReference type="EMBL" id="CM008967">
    <property type="protein sequence ID" value="PNW82925.1"/>
    <property type="molecule type" value="Genomic_DNA"/>
</dbReference>
<sequence length="84" mass="9034">MQRGRSPLQPTVGTASGQVTTGFPPKSRLFFCFFSPSPPSSSPPFAFGGTSVSALCQRAAVPPCRSFRFSQRRRVRSTLPSPDA</sequence>
<feature type="compositionally biased region" description="Polar residues" evidence="1">
    <location>
        <begin position="8"/>
        <end position="20"/>
    </location>
</feature>
<proteinExistence type="predicted"/>